<name>A0AA39I8U9_9BILA</name>
<gene>
    <name evidence="2" type="ORF">QR680_013811</name>
</gene>
<evidence type="ECO:0000313" key="2">
    <source>
        <dbReference type="EMBL" id="KAK0418859.1"/>
    </source>
</evidence>
<accession>A0AA39I8U9</accession>
<dbReference type="AlphaFoldDB" id="A0AA39I8U9"/>
<reference evidence="2" key="1">
    <citation type="submission" date="2023-06" db="EMBL/GenBank/DDBJ databases">
        <title>Genomic analysis of the entomopathogenic nematode Steinernema hermaphroditum.</title>
        <authorList>
            <person name="Schwarz E.M."/>
            <person name="Heppert J.K."/>
            <person name="Baniya A."/>
            <person name="Schwartz H.T."/>
            <person name="Tan C.-H."/>
            <person name="Antoshechkin I."/>
            <person name="Sternberg P.W."/>
            <person name="Goodrich-Blair H."/>
            <person name="Dillman A.R."/>
        </authorList>
    </citation>
    <scope>NUCLEOTIDE SEQUENCE</scope>
    <source>
        <strain evidence="2">PS9179</strain>
        <tissue evidence="2">Whole animal</tissue>
    </source>
</reference>
<keyword evidence="3" id="KW-1185">Reference proteome</keyword>
<protein>
    <submittedName>
        <fullName evidence="2">Uncharacterized protein</fullName>
    </submittedName>
</protein>
<sequence length="95" mass="10566">MDPFIDASLKRNSSKKEKSSRQRLRGLPCGRVVCGLHDSIFCDHFSVSSFASRHPFVTPLSHSFDFLSSNLTPIILRSILRCAVKRIAMPEGCTG</sequence>
<feature type="region of interest" description="Disordered" evidence="1">
    <location>
        <begin position="1"/>
        <end position="22"/>
    </location>
</feature>
<comment type="caution">
    <text evidence="2">The sequence shown here is derived from an EMBL/GenBank/DDBJ whole genome shotgun (WGS) entry which is preliminary data.</text>
</comment>
<proteinExistence type="predicted"/>
<dbReference type="EMBL" id="JAUCMV010000002">
    <property type="protein sequence ID" value="KAK0418859.1"/>
    <property type="molecule type" value="Genomic_DNA"/>
</dbReference>
<evidence type="ECO:0000256" key="1">
    <source>
        <dbReference type="SAM" id="MobiDB-lite"/>
    </source>
</evidence>
<dbReference type="Proteomes" id="UP001175271">
    <property type="component" value="Unassembled WGS sequence"/>
</dbReference>
<organism evidence="2 3">
    <name type="scientific">Steinernema hermaphroditum</name>
    <dbReference type="NCBI Taxonomy" id="289476"/>
    <lineage>
        <taxon>Eukaryota</taxon>
        <taxon>Metazoa</taxon>
        <taxon>Ecdysozoa</taxon>
        <taxon>Nematoda</taxon>
        <taxon>Chromadorea</taxon>
        <taxon>Rhabditida</taxon>
        <taxon>Tylenchina</taxon>
        <taxon>Panagrolaimomorpha</taxon>
        <taxon>Strongyloidoidea</taxon>
        <taxon>Steinernematidae</taxon>
        <taxon>Steinernema</taxon>
    </lineage>
</organism>
<evidence type="ECO:0000313" key="3">
    <source>
        <dbReference type="Proteomes" id="UP001175271"/>
    </source>
</evidence>